<accession>A0ABX3E989</accession>
<protein>
    <submittedName>
        <fullName evidence="1">Uncharacterized protein</fullName>
    </submittedName>
</protein>
<dbReference type="Proteomes" id="UP000186677">
    <property type="component" value="Unassembled WGS sequence"/>
</dbReference>
<sequence length="75" mass="7944">MAFENKSQTELLQLLNAGAAFSLNVGRKSQTELLQLLNATKAGGGHLTLLELGPKNQTELLQLSNAGKGHITFPG</sequence>
<evidence type="ECO:0000313" key="2">
    <source>
        <dbReference type="Proteomes" id="UP000186677"/>
    </source>
</evidence>
<evidence type="ECO:0000313" key="1">
    <source>
        <dbReference type="EMBL" id="OKA22248.1"/>
    </source>
</evidence>
<name>A0ABX3E989_9PSED</name>
<proteinExistence type="predicted"/>
<comment type="caution">
    <text evidence="1">The sequence shown here is derived from an EMBL/GenBank/DDBJ whole genome shotgun (WGS) entry which is preliminary data.</text>
</comment>
<organism evidence="1 2">
    <name type="scientific">Pseudomonas versuta</name>
    <dbReference type="NCBI Taxonomy" id="1788301"/>
    <lineage>
        <taxon>Bacteria</taxon>
        <taxon>Pseudomonadati</taxon>
        <taxon>Pseudomonadota</taxon>
        <taxon>Gammaproteobacteria</taxon>
        <taxon>Pseudomonadales</taxon>
        <taxon>Pseudomonadaceae</taxon>
        <taxon>Pseudomonas</taxon>
    </lineage>
</organism>
<dbReference type="EMBL" id="MPJC01000004">
    <property type="protein sequence ID" value="OKA22248.1"/>
    <property type="molecule type" value="Genomic_DNA"/>
</dbReference>
<gene>
    <name evidence="1" type="ORF">BOH73_07390</name>
</gene>
<keyword evidence="2" id="KW-1185">Reference proteome</keyword>
<dbReference type="RefSeq" id="WP_073514914.1">
    <property type="nucleotide sequence ID" value="NZ_MPJC01000004.1"/>
</dbReference>
<reference evidence="1 2" key="1">
    <citation type="submission" date="2016-11" db="EMBL/GenBank/DDBJ databases">
        <title>Draft genome of Pseudomonas versuta A4R1.5.</title>
        <authorList>
            <person name="See-Too W.-S."/>
        </authorList>
    </citation>
    <scope>NUCLEOTIDE SEQUENCE [LARGE SCALE GENOMIC DNA]</scope>
    <source>
        <strain evidence="1 2">A4R1.5</strain>
    </source>
</reference>